<accession>A0A4U8VZW7</accession>
<dbReference type="Gene3D" id="3.40.366.10">
    <property type="entry name" value="Malonyl-Coenzyme A Acyl Carrier Protein, domain 2"/>
    <property type="match status" value="1"/>
</dbReference>
<comment type="similarity">
    <text evidence="4">Belongs to the fabD family.</text>
</comment>
<dbReference type="AlphaFoldDB" id="A0A4U8VZW7"/>
<dbReference type="PANTHER" id="PTHR42681">
    <property type="entry name" value="MALONYL-COA-ACYL CARRIER PROTEIN TRANSACYLASE, MITOCHONDRIAL"/>
    <property type="match status" value="1"/>
</dbReference>
<dbReference type="GO" id="GO:0005829">
    <property type="term" value="C:cytosol"/>
    <property type="evidence" value="ECO:0007669"/>
    <property type="project" value="TreeGrafter"/>
</dbReference>
<keyword evidence="1 4" id="KW-0808">Transferase</keyword>
<dbReference type="Gene3D" id="3.30.70.250">
    <property type="entry name" value="Malonyl-CoA ACP transacylase, ACP-binding"/>
    <property type="match status" value="1"/>
</dbReference>
<reference evidence="7 8" key="1">
    <citation type="submission" date="2019-02" db="EMBL/GenBank/DDBJ databases">
        <authorList>
            <consortium name="Pathogen Informatics"/>
        </authorList>
    </citation>
    <scope>NUCLEOTIDE SEQUENCE [LARGE SCALE GENOMIC DNA]</scope>
    <source>
        <strain evidence="7 8">3012STDY6756504</strain>
    </source>
</reference>
<evidence type="ECO:0000256" key="4">
    <source>
        <dbReference type="PIRNR" id="PIRNR000446"/>
    </source>
</evidence>
<keyword evidence="2 4" id="KW-0012">Acyltransferase</keyword>
<protein>
    <recommendedName>
        <fullName evidence="4">Malonyl CoA-acyl carrier protein transacylase</fullName>
        <ecNumber evidence="4">2.3.1.39</ecNumber>
    </recommendedName>
</protein>
<feature type="domain" description="Malonyl-CoA:ACP transacylase (MAT)" evidence="6">
    <location>
        <begin position="24"/>
        <end position="319"/>
    </location>
</feature>
<proteinExistence type="inferred from homology"/>
<dbReference type="PANTHER" id="PTHR42681:SF1">
    <property type="entry name" value="MALONYL-COA-ACYL CARRIER PROTEIN TRANSACYLASE, MITOCHONDRIAL"/>
    <property type="match status" value="1"/>
</dbReference>
<dbReference type="GO" id="GO:0004314">
    <property type="term" value="F:[acyl-carrier-protein] S-malonyltransferase activity"/>
    <property type="evidence" value="ECO:0007669"/>
    <property type="project" value="UniProtKB-EC"/>
</dbReference>
<dbReference type="EMBL" id="LR215973">
    <property type="protein sequence ID" value="VFA99062.1"/>
    <property type="molecule type" value="Genomic_DNA"/>
</dbReference>
<dbReference type="NCBIfam" id="TIGR00128">
    <property type="entry name" value="fabD"/>
    <property type="match status" value="1"/>
</dbReference>
<feature type="active site" evidence="5">
    <location>
        <position position="109"/>
    </location>
</feature>
<dbReference type="SUPFAM" id="SSF55048">
    <property type="entry name" value="Probable ACP-binding domain of malonyl-CoA ACP transacylase"/>
    <property type="match status" value="1"/>
</dbReference>
<dbReference type="GO" id="GO:0006633">
    <property type="term" value="P:fatty acid biosynthetic process"/>
    <property type="evidence" value="ECO:0007669"/>
    <property type="project" value="TreeGrafter"/>
</dbReference>
<evidence type="ECO:0000256" key="2">
    <source>
        <dbReference type="ARBA" id="ARBA00023315"/>
    </source>
</evidence>
<evidence type="ECO:0000256" key="1">
    <source>
        <dbReference type="ARBA" id="ARBA00022679"/>
    </source>
</evidence>
<dbReference type="InterPro" id="IPR050858">
    <property type="entry name" value="Mal-CoA-ACP_Trans/PKS_FabD"/>
</dbReference>
<dbReference type="InterPro" id="IPR004410">
    <property type="entry name" value="Malonyl_CoA-ACP_transAc_FabD"/>
</dbReference>
<feature type="active site" evidence="5">
    <location>
        <position position="218"/>
    </location>
</feature>
<dbReference type="RefSeq" id="WP_130917427.1">
    <property type="nucleotide sequence ID" value="NZ_JBPAJI010000003.1"/>
</dbReference>
<dbReference type="InterPro" id="IPR001227">
    <property type="entry name" value="Ac_transferase_dom_sf"/>
</dbReference>
<sequence>MAAITAPLDGPEQIRTGPAPTMAMFPGQGSQRAGMAAHLIESHAGTTEPIFAAADEAAGFALTELCVSGTKEQLTRTEVTQLAVVATSLATWEVLRAHNFRPAMVAGHSLGEFSALVAAGVLDLPGAFALVRRRGELMARVAGSTDGGMLAVVGVPSATVERLCTERDGAGVAEVANYNDPNQTVVSGHTAALEQIATAASDAGAQKVVFLEVGAAFHCSLIADIEDEFAEELAAHHFATPQIPVISSVTGDFLTDAADIATMLRRQLSRPVRWTDVLRSADQAGPVRFAEIGPGRVLTGFVKNTFEDRPVFSTGDARRIGAAIEQITTKERNQS</sequence>
<organism evidence="7 8">
    <name type="scientific">Nocardia cyriacigeorgica</name>
    <dbReference type="NCBI Taxonomy" id="135487"/>
    <lineage>
        <taxon>Bacteria</taxon>
        <taxon>Bacillati</taxon>
        <taxon>Actinomycetota</taxon>
        <taxon>Actinomycetes</taxon>
        <taxon>Mycobacteriales</taxon>
        <taxon>Nocardiaceae</taxon>
        <taxon>Nocardia</taxon>
    </lineage>
</organism>
<evidence type="ECO:0000259" key="6">
    <source>
        <dbReference type="SMART" id="SM00827"/>
    </source>
</evidence>
<evidence type="ECO:0000256" key="3">
    <source>
        <dbReference type="ARBA" id="ARBA00048462"/>
    </source>
</evidence>
<evidence type="ECO:0000313" key="7">
    <source>
        <dbReference type="EMBL" id="VFA99062.1"/>
    </source>
</evidence>
<comment type="catalytic activity">
    <reaction evidence="3 4">
        <text>holo-[ACP] + malonyl-CoA = malonyl-[ACP] + CoA</text>
        <dbReference type="Rhea" id="RHEA:41792"/>
        <dbReference type="Rhea" id="RHEA-COMP:9623"/>
        <dbReference type="Rhea" id="RHEA-COMP:9685"/>
        <dbReference type="ChEBI" id="CHEBI:57287"/>
        <dbReference type="ChEBI" id="CHEBI:57384"/>
        <dbReference type="ChEBI" id="CHEBI:64479"/>
        <dbReference type="ChEBI" id="CHEBI:78449"/>
        <dbReference type="EC" id="2.3.1.39"/>
    </reaction>
</comment>
<gene>
    <name evidence="7" type="primary">fabD_2</name>
    <name evidence="7" type="ORF">NCTC10797_02841</name>
</gene>
<name>A0A4U8VZW7_9NOCA</name>
<dbReference type="SUPFAM" id="SSF52151">
    <property type="entry name" value="FabD/lysophospholipase-like"/>
    <property type="match status" value="1"/>
</dbReference>
<dbReference type="EC" id="2.3.1.39" evidence="4"/>
<dbReference type="SMART" id="SM00827">
    <property type="entry name" value="PKS_AT"/>
    <property type="match status" value="1"/>
</dbReference>
<dbReference type="InterPro" id="IPR016036">
    <property type="entry name" value="Malonyl_transacylase_ACP-bd"/>
</dbReference>
<dbReference type="Pfam" id="PF00698">
    <property type="entry name" value="Acyl_transf_1"/>
    <property type="match status" value="1"/>
</dbReference>
<dbReference type="PIRSF" id="PIRSF000446">
    <property type="entry name" value="Mct"/>
    <property type="match status" value="1"/>
</dbReference>
<dbReference type="InterPro" id="IPR016035">
    <property type="entry name" value="Acyl_Trfase/lysoPLipase"/>
</dbReference>
<evidence type="ECO:0000313" key="8">
    <source>
        <dbReference type="Proteomes" id="UP000290439"/>
    </source>
</evidence>
<evidence type="ECO:0000256" key="5">
    <source>
        <dbReference type="PIRSR" id="PIRSR000446-1"/>
    </source>
</evidence>
<dbReference type="InterPro" id="IPR014043">
    <property type="entry name" value="Acyl_transferase_dom"/>
</dbReference>
<dbReference type="Proteomes" id="UP000290439">
    <property type="component" value="Chromosome"/>
</dbReference>
<dbReference type="InterPro" id="IPR024925">
    <property type="entry name" value="Malonyl_CoA-ACP_transAc"/>
</dbReference>